<dbReference type="RefSeq" id="WP_284311020.1">
    <property type="nucleotide sequence ID" value="NZ_BSPC01000009.1"/>
</dbReference>
<keyword evidence="6 10" id="KW-0963">Cytoplasm</keyword>
<dbReference type="InterPro" id="IPR004732">
    <property type="entry name" value="Transaldolase_2"/>
</dbReference>
<gene>
    <name evidence="11" type="primary">tal_1</name>
    <name evidence="10" type="synonym">tal</name>
    <name evidence="11" type="ORF">GCM10007874_12230</name>
</gene>
<evidence type="ECO:0000256" key="9">
    <source>
        <dbReference type="ARBA" id="ARBA00023270"/>
    </source>
</evidence>
<dbReference type="EC" id="2.2.1.2" evidence="5 10"/>
<keyword evidence="7 10" id="KW-0808">Transferase</keyword>
<evidence type="ECO:0000256" key="3">
    <source>
        <dbReference type="ARBA" id="ARBA00004857"/>
    </source>
</evidence>
<name>A0ABQ6CIV8_9HYPH</name>
<comment type="function">
    <text evidence="1 10">Transaldolase is important for the balance of metabolites in the pentose-phosphate pathway.</text>
</comment>
<dbReference type="InterPro" id="IPR013785">
    <property type="entry name" value="Aldolase_TIM"/>
</dbReference>
<comment type="pathway">
    <text evidence="3 10">Carbohydrate degradation; pentose phosphate pathway; D-glyceraldehyde 3-phosphate and beta-D-fructose 6-phosphate from D-ribose 5-phosphate and D-xylulose 5-phosphate (non-oxidative stage): step 2/3.</text>
</comment>
<evidence type="ECO:0000256" key="10">
    <source>
        <dbReference type="HAMAP-Rule" id="MF_00493"/>
    </source>
</evidence>
<dbReference type="SUPFAM" id="SSF51569">
    <property type="entry name" value="Aldolase"/>
    <property type="match status" value="1"/>
</dbReference>
<evidence type="ECO:0000313" key="12">
    <source>
        <dbReference type="Proteomes" id="UP001156882"/>
    </source>
</evidence>
<evidence type="ECO:0000256" key="2">
    <source>
        <dbReference type="ARBA" id="ARBA00004496"/>
    </source>
</evidence>
<reference evidence="12" key="1">
    <citation type="journal article" date="2019" name="Int. J. Syst. Evol. Microbiol.">
        <title>The Global Catalogue of Microorganisms (GCM) 10K type strain sequencing project: providing services to taxonomists for standard genome sequencing and annotation.</title>
        <authorList>
            <consortium name="The Broad Institute Genomics Platform"/>
            <consortium name="The Broad Institute Genome Sequencing Center for Infectious Disease"/>
            <person name="Wu L."/>
            <person name="Ma J."/>
        </authorList>
    </citation>
    <scope>NUCLEOTIDE SEQUENCE [LARGE SCALE GENOMIC DNA]</scope>
    <source>
        <strain evidence="12">NBRC 101365</strain>
    </source>
</reference>
<dbReference type="HAMAP" id="MF_00493">
    <property type="entry name" value="Transaldolase_2"/>
    <property type="match status" value="1"/>
</dbReference>
<evidence type="ECO:0000256" key="1">
    <source>
        <dbReference type="ARBA" id="ARBA00003518"/>
    </source>
</evidence>
<dbReference type="PIRSF" id="PIRSF036915">
    <property type="entry name" value="Trnald_Bac_Plnt"/>
    <property type="match status" value="1"/>
</dbReference>
<dbReference type="InterPro" id="IPR001585">
    <property type="entry name" value="TAL/FSA"/>
</dbReference>
<comment type="subcellular location">
    <subcellularLocation>
        <location evidence="2 10">Cytoplasm</location>
    </subcellularLocation>
</comment>
<accession>A0ABQ6CIV8</accession>
<evidence type="ECO:0000256" key="8">
    <source>
        <dbReference type="ARBA" id="ARBA00023126"/>
    </source>
</evidence>
<keyword evidence="9 10" id="KW-0704">Schiff base</keyword>
<protein>
    <recommendedName>
        <fullName evidence="5 10">Transaldolase</fullName>
        <ecNumber evidence="5 10">2.2.1.2</ecNumber>
    </recommendedName>
</protein>
<dbReference type="NCBIfam" id="NF002881">
    <property type="entry name" value="PRK03343.1"/>
    <property type="match status" value="1"/>
</dbReference>
<dbReference type="Proteomes" id="UP001156882">
    <property type="component" value="Unassembled WGS sequence"/>
</dbReference>
<dbReference type="Pfam" id="PF00923">
    <property type="entry name" value="TAL_FSA"/>
    <property type="match status" value="1"/>
</dbReference>
<comment type="catalytic activity">
    <reaction evidence="10">
        <text>D-sedoheptulose 7-phosphate + D-glyceraldehyde 3-phosphate = D-erythrose 4-phosphate + beta-D-fructose 6-phosphate</text>
        <dbReference type="Rhea" id="RHEA:17053"/>
        <dbReference type="ChEBI" id="CHEBI:16897"/>
        <dbReference type="ChEBI" id="CHEBI:57483"/>
        <dbReference type="ChEBI" id="CHEBI:57634"/>
        <dbReference type="ChEBI" id="CHEBI:59776"/>
        <dbReference type="EC" id="2.2.1.2"/>
    </reaction>
</comment>
<evidence type="ECO:0000256" key="7">
    <source>
        <dbReference type="ARBA" id="ARBA00022679"/>
    </source>
</evidence>
<dbReference type="Gene3D" id="3.20.20.70">
    <property type="entry name" value="Aldolase class I"/>
    <property type="match status" value="1"/>
</dbReference>
<dbReference type="PANTHER" id="PTHR10683:SF31">
    <property type="entry name" value="TRANSALDOLASE"/>
    <property type="match status" value="1"/>
</dbReference>
<comment type="caution">
    <text evidence="11">The sequence shown here is derived from an EMBL/GenBank/DDBJ whole genome shotgun (WGS) entry which is preliminary data.</text>
</comment>
<feature type="active site" description="Schiff-base intermediate with substrate" evidence="10">
    <location>
        <position position="139"/>
    </location>
</feature>
<comment type="similarity">
    <text evidence="4 10">Belongs to the transaldolase family. Type 2 subfamily.</text>
</comment>
<sequence length="361" mass="39711">MNRTVELHDLGQSLWLDNISRQILDDGTLRRYIDEFSITGLTSNPTIFQQALANTSAYDASLRTHSASQLSGEATFIELALEDLRRAADLFQPIFEETRGVDGWVSMEVSPLLARDTQGSIDAARRIHRQAARPNLHVKIPGTAEGVPAIEEAIIAGVPINVTLLFSPKHYEAAAEAYLRGIERRIALGLDPKIRSVASLFISRWDKAVLDKVPTDLHNRLGIAVGAQAYRSYRTILASPRWKRLEAAGAVPQRLLWASTGTKDPTARDTLYVEAFAVPDTIDTMPEKTLHAFADHGELGRASVEDIEAADALIREFAGRGIDVDDLAAALQKEGAEAFVTSWNKLMQQIEDKQHILAASV</sequence>
<keyword evidence="8 10" id="KW-0570">Pentose shunt</keyword>
<evidence type="ECO:0000256" key="6">
    <source>
        <dbReference type="ARBA" id="ARBA00022490"/>
    </source>
</evidence>
<evidence type="ECO:0000256" key="5">
    <source>
        <dbReference type="ARBA" id="ARBA00013151"/>
    </source>
</evidence>
<evidence type="ECO:0000256" key="4">
    <source>
        <dbReference type="ARBA" id="ARBA00008426"/>
    </source>
</evidence>
<evidence type="ECO:0000313" key="11">
    <source>
        <dbReference type="EMBL" id="GLS18207.1"/>
    </source>
</evidence>
<keyword evidence="12" id="KW-1185">Reference proteome</keyword>
<dbReference type="CDD" id="cd00955">
    <property type="entry name" value="Transaldolase_like"/>
    <property type="match status" value="1"/>
</dbReference>
<dbReference type="EMBL" id="BSPC01000009">
    <property type="protein sequence ID" value="GLS18207.1"/>
    <property type="molecule type" value="Genomic_DNA"/>
</dbReference>
<dbReference type="PANTHER" id="PTHR10683">
    <property type="entry name" value="TRANSALDOLASE"/>
    <property type="match status" value="1"/>
</dbReference>
<proteinExistence type="inferred from homology"/>
<dbReference type="NCBIfam" id="TIGR00876">
    <property type="entry name" value="tal_mycobact"/>
    <property type="match status" value="1"/>
</dbReference>
<organism evidence="11 12">
    <name type="scientific">Labrys miyagiensis</name>
    <dbReference type="NCBI Taxonomy" id="346912"/>
    <lineage>
        <taxon>Bacteria</taxon>
        <taxon>Pseudomonadati</taxon>
        <taxon>Pseudomonadota</taxon>
        <taxon>Alphaproteobacteria</taxon>
        <taxon>Hyphomicrobiales</taxon>
        <taxon>Xanthobacteraceae</taxon>
        <taxon>Labrys</taxon>
    </lineage>
</organism>